<dbReference type="InterPro" id="IPR051312">
    <property type="entry name" value="Diverse_Substr_Oxidored"/>
</dbReference>
<dbReference type="Proteomes" id="UP000247892">
    <property type="component" value="Unassembled WGS sequence"/>
</dbReference>
<dbReference type="Pfam" id="PF03450">
    <property type="entry name" value="CO_deh_flav_C"/>
    <property type="match status" value="1"/>
</dbReference>
<keyword evidence="3" id="KW-0560">Oxidoreductase</keyword>
<dbReference type="InterPro" id="IPR002346">
    <property type="entry name" value="Mopterin_DH_FAD-bd"/>
</dbReference>
<dbReference type="PANTHER" id="PTHR42659:SF2">
    <property type="entry name" value="XANTHINE DEHYDROGENASE SUBUNIT C-RELATED"/>
    <property type="match status" value="1"/>
</dbReference>
<dbReference type="InterPro" id="IPR036683">
    <property type="entry name" value="CO_DH_flav_C_dom_sf"/>
</dbReference>
<dbReference type="SMART" id="SM01092">
    <property type="entry name" value="CO_deh_flav_C"/>
    <property type="match status" value="1"/>
</dbReference>
<dbReference type="EMBL" id="MASU01000010">
    <property type="protein sequence ID" value="PXY26494.1"/>
    <property type="molecule type" value="Genomic_DNA"/>
</dbReference>
<dbReference type="Gene3D" id="3.30.465.10">
    <property type="match status" value="1"/>
</dbReference>
<evidence type="ECO:0000256" key="2">
    <source>
        <dbReference type="ARBA" id="ARBA00022827"/>
    </source>
</evidence>
<dbReference type="SUPFAM" id="SSF55447">
    <property type="entry name" value="CO dehydrogenase flavoprotein C-terminal domain-like"/>
    <property type="match status" value="1"/>
</dbReference>
<dbReference type="InterPro" id="IPR005107">
    <property type="entry name" value="CO_DH_flav_C"/>
</dbReference>
<dbReference type="PROSITE" id="PS51387">
    <property type="entry name" value="FAD_PCMH"/>
    <property type="match status" value="1"/>
</dbReference>
<dbReference type="RefSeq" id="WP_110340603.1">
    <property type="nucleotide sequence ID" value="NZ_JBHVKT010000090.1"/>
</dbReference>
<dbReference type="AlphaFoldDB" id="A0A318LGQ3"/>
<dbReference type="Gene3D" id="3.30.43.10">
    <property type="entry name" value="Uridine Diphospho-n-acetylenolpyruvylglucosamine Reductase, domain 2"/>
    <property type="match status" value="1"/>
</dbReference>
<gene>
    <name evidence="5" type="ORF">BA062_24010</name>
</gene>
<keyword evidence="6" id="KW-1185">Reference proteome</keyword>
<evidence type="ECO:0000256" key="3">
    <source>
        <dbReference type="ARBA" id="ARBA00023002"/>
    </source>
</evidence>
<dbReference type="InterPro" id="IPR036318">
    <property type="entry name" value="FAD-bd_PCMH-like_sf"/>
</dbReference>
<dbReference type="GO" id="GO:0016491">
    <property type="term" value="F:oxidoreductase activity"/>
    <property type="evidence" value="ECO:0007669"/>
    <property type="project" value="UniProtKB-KW"/>
</dbReference>
<proteinExistence type="predicted"/>
<dbReference type="OrthoDB" id="9793944at2"/>
<organism evidence="5 6">
    <name type="scientific">Prauserella flavalba</name>
    <dbReference type="NCBI Taxonomy" id="1477506"/>
    <lineage>
        <taxon>Bacteria</taxon>
        <taxon>Bacillati</taxon>
        <taxon>Actinomycetota</taxon>
        <taxon>Actinomycetes</taxon>
        <taxon>Pseudonocardiales</taxon>
        <taxon>Pseudonocardiaceae</taxon>
        <taxon>Prauserella</taxon>
    </lineage>
</organism>
<comment type="caution">
    <text evidence="5">The sequence shown here is derived from an EMBL/GenBank/DDBJ whole genome shotgun (WGS) entry which is preliminary data.</text>
</comment>
<evidence type="ECO:0000256" key="1">
    <source>
        <dbReference type="ARBA" id="ARBA00022630"/>
    </source>
</evidence>
<keyword evidence="2" id="KW-0274">FAD</keyword>
<dbReference type="PANTHER" id="PTHR42659">
    <property type="entry name" value="XANTHINE DEHYDROGENASE SUBUNIT C-RELATED"/>
    <property type="match status" value="1"/>
</dbReference>
<name>A0A318LGQ3_9PSEU</name>
<evidence type="ECO:0000313" key="6">
    <source>
        <dbReference type="Proteomes" id="UP000247892"/>
    </source>
</evidence>
<dbReference type="Gene3D" id="3.30.390.50">
    <property type="entry name" value="CO dehydrogenase flavoprotein, C-terminal domain"/>
    <property type="match status" value="1"/>
</dbReference>
<reference evidence="5 6" key="1">
    <citation type="submission" date="2016-07" db="EMBL/GenBank/DDBJ databases">
        <title>Draft genome sequence of Prauserella sp. YIM 121212, isolated from alkaline soil.</title>
        <authorList>
            <person name="Ruckert C."/>
            <person name="Albersmeier A."/>
            <person name="Jiang C.-L."/>
            <person name="Jiang Y."/>
            <person name="Kalinowski J."/>
            <person name="Schneider O."/>
            <person name="Winkler A."/>
            <person name="Zotchev S.B."/>
        </authorList>
    </citation>
    <scope>NUCLEOTIDE SEQUENCE [LARGE SCALE GENOMIC DNA]</scope>
    <source>
        <strain evidence="5 6">YIM 121212</strain>
    </source>
</reference>
<dbReference type="SUPFAM" id="SSF56176">
    <property type="entry name" value="FAD-binding/transporter-associated domain-like"/>
    <property type="match status" value="1"/>
</dbReference>
<evidence type="ECO:0000313" key="5">
    <source>
        <dbReference type="EMBL" id="PXY26494.1"/>
    </source>
</evidence>
<feature type="domain" description="FAD-binding PCMH-type" evidence="4">
    <location>
        <begin position="1"/>
        <end position="177"/>
    </location>
</feature>
<protein>
    <recommendedName>
        <fullName evidence="4">FAD-binding PCMH-type domain-containing protein</fullName>
    </recommendedName>
</protein>
<keyword evidence="1" id="KW-0285">Flavoprotein</keyword>
<dbReference type="GO" id="GO:0071949">
    <property type="term" value="F:FAD binding"/>
    <property type="evidence" value="ECO:0007669"/>
    <property type="project" value="InterPro"/>
</dbReference>
<dbReference type="InterPro" id="IPR016169">
    <property type="entry name" value="FAD-bd_PCMH_sub2"/>
</dbReference>
<dbReference type="Pfam" id="PF00941">
    <property type="entry name" value="FAD_binding_5"/>
    <property type="match status" value="1"/>
</dbReference>
<accession>A0A318LGQ3</accession>
<sequence>MKPVDFELHRPETLAEALELLAEHGADGKVLAGGQSLIPLLNFRLARPDHVIDLGRIGALRAIRRNTDALVIGAMVTYHQAERSAAVAETAPLVSAALPHVAHQGIRARGTIGGSVAHGDPAAELPAVFSALDATMVAVSRRGTREIAARDFFLANLVTALEEDELLAEIRVAPVPARTGAAFNEVGRRHGDFALAGAGAQLTLTDDATVSSARIALTGVSAKPFRATEAENTLVGQRVDERLWRRAADVVRRDVDPAADLHATADYRRDVAGTIVERALAAAAARALGNRTGSMEATG</sequence>
<dbReference type="InterPro" id="IPR016166">
    <property type="entry name" value="FAD-bd_PCMH"/>
</dbReference>
<evidence type="ECO:0000259" key="4">
    <source>
        <dbReference type="PROSITE" id="PS51387"/>
    </source>
</evidence>
<dbReference type="InterPro" id="IPR016167">
    <property type="entry name" value="FAD-bd_PCMH_sub1"/>
</dbReference>